<keyword evidence="1" id="KW-0862">Zinc</keyword>
<keyword evidence="5" id="KW-1185">Reference proteome</keyword>
<dbReference type="SMART" id="SM00336">
    <property type="entry name" value="BBOX"/>
    <property type="match status" value="1"/>
</dbReference>
<proteinExistence type="predicted"/>
<evidence type="ECO:0000313" key="5">
    <source>
        <dbReference type="Proteomes" id="UP000507470"/>
    </source>
</evidence>
<organism evidence="4 5">
    <name type="scientific">Mytilus coruscus</name>
    <name type="common">Sea mussel</name>
    <dbReference type="NCBI Taxonomy" id="42192"/>
    <lineage>
        <taxon>Eukaryota</taxon>
        <taxon>Metazoa</taxon>
        <taxon>Spiralia</taxon>
        <taxon>Lophotrochozoa</taxon>
        <taxon>Mollusca</taxon>
        <taxon>Bivalvia</taxon>
        <taxon>Autobranchia</taxon>
        <taxon>Pteriomorphia</taxon>
        <taxon>Mytilida</taxon>
        <taxon>Mytiloidea</taxon>
        <taxon>Mytilidae</taxon>
        <taxon>Mytilinae</taxon>
        <taxon>Mytilus</taxon>
    </lineage>
</organism>
<dbReference type="SUPFAM" id="SSF63825">
    <property type="entry name" value="YWTD domain"/>
    <property type="match status" value="1"/>
</dbReference>
<dbReference type="PANTHER" id="PTHR25462:SF296">
    <property type="entry name" value="MEIOTIC P26, ISOFORM F"/>
    <property type="match status" value="1"/>
</dbReference>
<dbReference type="GO" id="GO:0008270">
    <property type="term" value="F:zinc ion binding"/>
    <property type="evidence" value="ECO:0007669"/>
    <property type="project" value="UniProtKB-KW"/>
</dbReference>
<gene>
    <name evidence="4" type="ORF">MCOR_34423</name>
</gene>
<keyword evidence="2" id="KW-0175">Coiled coil</keyword>
<evidence type="ECO:0000256" key="1">
    <source>
        <dbReference type="PROSITE-ProRule" id="PRU00024"/>
    </source>
</evidence>
<dbReference type="InterPro" id="IPR000315">
    <property type="entry name" value="Znf_B-box"/>
</dbReference>
<feature type="domain" description="B box-type" evidence="3">
    <location>
        <begin position="10"/>
        <end position="53"/>
    </location>
</feature>
<name>A0A6J8CXZ2_MYTCO</name>
<keyword evidence="1" id="KW-0863">Zinc-finger</keyword>
<dbReference type="AlphaFoldDB" id="A0A6J8CXZ2"/>
<dbReference type="PANTHER" id="PTHR25462">
    <property type="entry name" value="BONUS, ISOFORM C-RELATED"/>
    <property type="match status" value="1"/>
</dbReference>
<sequence>MASNWRICGVCDKSQISKSSVVWCSDCDKGLCGDCKEYHSISKGTKDHETVSIAEYEKLPTGVLQNATVCKLHTEKYEFFCSIHDCPCCKKCLKSHNDCQGLTDINEIIKNIKTSNALYEIEQNLHEIVENIKRITVNRKENLTSLENKKREIEAEIKQTRTEVNRHLDKLQDDMIKELIAVEQKERSKIQKLLTSLSMKEKEITEYQGIVANIKLHASELQTYLVMKHIEKDIPAEEKYTQLFAIDTKSQINISFKMNQTLQEITISVHKFGDITVSSDQCDSLIQNRKHRQAQIMIAFTSRKIDNLTLSLKTRIYTDFINTSGCSVLPTGDTLDVVFIGDDSVAVTSGSSDQIKIIDLKTRQVKKAIKVNKENHGVVCKDGHLIYCADPENDRVICCDYHGKILWTFRELVLGWPYDISVDNDGIVFVVGRSTNNVVAISPDGQHFKQVLSFDDGLNNPQALHYDQSTSTLLVANEMNKAWLFEVKW</sequence>
<protein>
    <recommendedName>
        <fullName evidence="3">B box-type domain-containing protein</fullName>
    </recommendedName>
</protein>
<dbReference type="OrthoDB" id="423498at2759"/>
<keyword evidence="1" id="KW-0479">Metal-binding</keyword>
<accession>A0A6J8CXZ2</accession>
<evidence type="ECO:0000313" key="4">
    <source>
        <dbReference type="EMBL" id="CAC5400227.1"/>
    </source>
</evidence>
<feature type="coiled-coil region" evidence="2">
    <location>
        <begin position="136"/>
        <end position="170"/>
    </location>
</feature>
<dbReference type="Proteomes" id="UP000507470">
    <property type="component" value="Unassembled WGS sequence"/>
</dbReference>
<dbReference type="InterPro" id="IPR047153">
    <property type="entry name" value="TRIM45/56/19-like"/>
</dbReference>
<dbReference type="PROSITE" id="PS50119">
    <property type="entry name" value="ZF_BBOX"/>
    <property type="match status" value="1"/>
</dbReference>
<dbReference type="Gene3D" id="2.120.10.30">
    <property type="entry name" value="TolB, C-terminal domain"/>
    <property type="match status" value="1"/>
</dbReference>
<dbReference type="EMBL" id="CACVKT020006197">
    <property type="protein sequence ID" value="CAC5400227.1"/>
    <property type="molecule type" value="Genomic_DNA"/>
</dbReference>
<reference evidence="4 5" key="1">
    <citation type="submission" date="2020-06" db="EMBL/GenBank/DDBJ databases">
        <authorList>
            <person name="Li R."/>
            <person name="Bekaert M."/>
        </authorList>
    </citation>
    <scope>NUCLEOTIDE SEQUENCE [LARGE SCALE GENOMIC DNA]</scope>
    <source>
        <strain evidence="5">wild</strain>
    </source>
</reference>
<evidence type="ECO:0000259" key="3">
    <source>
        <dbReference type="PROSITE" id="PS50119"/>
    </source>
</evidence>
<evidence type="ECO:0000256" key="2">
    <source>
        <dbReference type="SAM" id="Coils"/>
    </source>
</evidence>
<dbReference type="InterPro" id="IPR011042">
    <property type="entry name" value="6-blade_b-propeller_TolB-like"/>
</dbReference>
<dbReference type="CDD" id="cd19757">
    <property type="entry name" value="Bbox1"/>
    <property type="match status" value="1"/>
</dbReference>
<dbReference type="Gene3D" id="3.30.160.60">
    <property type="entry name" value="Classic Zinc Finger"/>
    <property type="match status" value="1"/>
</dbReference>